<proteinExistence type="predicted"/>
<dbReference type="OrthoDB" id="983143at2"/>
<dbReference type="Proteomes" id="UP000247973">
    <property type="component" value="Unassembled WGS sequence"/>
</dbReference>
<evidence type="ECO:0000256" key="1">
    <source>
        <dbReference type="SAM" id="SignalP"/>
    </source>
</evidence>
<dbReference type="Pfam" id="PF18939">
    <property type="entry name" value="DUF5686"/>
    <property type="match status" value="1"/>
</dbReference>
<feature type="signal peptide" evidence="1">
    <location>
        <begin position="1"/>
        <end position="20"/>
    </location>
</feature>
<comment type="caution">
    <text evidence="2">The sequence shown here is derived from an EMBL/GenBank/DDBJ whole genome shotgun (WGS) entry which is preliminary data.</text>
</comment>
<evidence type="ECO:0000313" key="2">
    <source>
        <dbReference type="EMBL" id="PXV58946.1"/>
    </source>
</evidence>
<dbReference type="InterPro" id="IPR043741">
    <property type="entry name" value="DUF5686"/>
</dbReference>
<name>A0A2V3PKA2_9BACT</name>
<feature type="chain" id="PRO_5015907746" evidence="1">
    <location>
        <begin position="21"/>
        <end position="773"/>
    </location>
</feature>
<organism evidence="2 3">
    <name type="scientific">Dysgonomonas alginatilytica</name>
    <dbReference type="NCBI Taxonomy" id="1605892"/>
    <lineage>
        <taxon>Bacteria</taxon>
        <taxon>Pseudomonadati</taxon>
        <taxon>Bacteroidota</taxon>
        <taxon>Bacteroidia</taxon>
        <taxon>Bacteroidales</taxon>
        <taxon>Dysgonomonadaceae</taxon>
        <taxon>Dysgonomonas</taxon>
    </lineage>
</organism>
<keyword evidence="3" id="KW-1185">Reference proteome</keyword>
<reference evidence="2 3" key="1">
    <citation type="submission" date="2018-03" db="EMBL/GenBank/DDBJ databases">
        <title>Genomic Encyclopedia of Archaeal and Bacterial Type Strains, Phase II (KMG-II): from individual species to whole genera.</title>
        <authorList>
            <person name="Goeker M."/>
        </authorList>
    </citation>
    <scope>NUCLEOTIDE SEQUENCE [LARGE SCALE GENOMIC DNA]</scope>
    <source>
        <strain evidence="2 3">DSM 100214</strain>
    </source>
</reference>
<gene>
    <name evidence="2" type="ORF">CLV62_14022</name>
</gene>
<accession>A0A2V3PKA2</accession>
<dbReference type="AlphaFoldDB" id="A0A2V3PKA2"/>
<evidence type="ECO:0000313" key="3">
    <source>
        <dbReference type="Proteomes" id="UP000247973"/>
    </source>
</evidence>
<dbReference type="RefSeq" id="WP_110312453.1">
    <property type="nucleotide sequence ID" value="NZ_QICL01000040.1"/>
</dbReference>
<sequence length="773" mass="88903">MLLRYFLILCLLLFYTYSSAQEERRDIKYTLSLPNKDSLPDAKDYILNIIENHHQNKYTNQPVYNYEFYRKTSVDIVVHKDSVDSQIERIRNGNDLISKYLIRPFGFCFEHVKPNGDSEMKAATILLFEDHKSVFTNKLQSKNPSIIQTSTDNGIFQVLGHKNILSFLDEAFGDIDLFKYNSNVMLLSFKGPLNKENTEMYSYKLSGHKKLIGKDECIEIVFYSKDMQENAFSGYLYITSDDNPRLVEAEFMFNNPENINFLRKVAFRHKFSEKEAKIIPVEKENILQIGSDNKGTIVASRKDIYFNYSFKPLSAEQKTGRIQSKDNKKNDPVFWEQLRPIPLTASQMQLDTLKLAADRDKSFRRLESMIRLGLSGSLSIADGKADIGPLPHFVSYNDMEGLRVRVGGNTTINLSDRFQLGGYAAYGTKDQDLKYQANLAYSLLPKSKYLWEYPKKVIAFAYASDLNIPGQDVLLMNRDHFAQSFAHTPTDNMSHQQVALLSFESENSHNFTYKIAGKFTYDQPMGVVKYIQVRNNNDTTVINSITSSELQFSVRYAPGEKFFQRKERRTAIRRASIEFDFTHRIGIKRIFDSNHSYQVSNFNIFKRFSFDKNIGQIDTYLSGGKIWGQVSFPLLFIPEGNQSYVFSPTAYNCMNFYEFVTDRFISTSINTTLNWTPIRLFLENDKMKICLGAKMIYGPLSERNNPATHPELFMFNNGIRALGDVPYAEASIGIANIFKVLRIDYARRLTYTSGLDGEDITRGSILFSGSFSF</sequence>
<dbReference type="EMBL" id="QICL01000040">
    <property type="protein sequence ID" value="PXV58946.1"/>
    <property type="molecule type" value="Genomic_DNA"/>
</dbReference>
<protein>
    <submittedName>
        <fullName evidence="2">Uncharacterized protein</fullName>
    </submittedName>
</protein>
<keyword evidence="1" id="KW-0732">Signal</keyword>